<dbReference type="PANTHER" id="PTHR46148">
    <property type="entry name" value="CHROMO DOMAIN-CONTAINING PROTEIN"/>
    <property type="match status" value="1"/>
</dbReference>
<dbReference type="InterPro" id="IPR012337">
    <property type="entry name" value="RNaseH-like_sf"/>
</dbReference>
<dbReference type="AlphaFoldDB" id="A0A6P5N5A0"/>
<dbReference type="SUPFAM" id="SSF53098">
    <property type="entry name" value="Ribonuclease H-like"/>
    <property type="match status" value="1"/>
</dbReference>
<sequence length="230" mass="26312">MDIVTGLPRTRSGFDVVWVIVDSLTKSVHFLPIRVNYSMEELARLYIKEIVRLHGVPSSIVSDRNPRFTSRFWGAFQRSFGILGPDLVVETTENIKKIRARILTAQSQQKSYADQRRKPLEFEVGEHVFLKVTPTTGIRRAIKTKKLNPRYIGPFEILRRFGPVAYQVALPPHLSNLHDIFHGSQLCKYTSDVAHVLKPESVELRESLTFQVTSVRIDDTSVKKVRGKEV</sequence>
<reference evidence="3" key="2">
    <citation type="submission" date="2025-08" db="UniProtKB">
        <authorList>
            <consortium name="RefSeq"/>
        </authorList>
    </citation>
    <scope>IDENTIFICATION</scope>
    <source>
        <tissue evidence="3">Whole plant</tissue>
    </source>
</reference>
<dbReference type="GO" id="GO:0003676">
    <property type="term" value="F:nucleic acid binding"/>
    <property type="evidence" value="ECO:0007669"/>
    <property type="project" value="InterPro"/>
</dbReference>
<dbReference type="Proteomes" id="UP000515211">
    <property type="component" value="Chromosome 3"/>
</dbReference>
<protein>
    <submittedName>
        <fullName evidence="3">Uncharacterized protein LOC110278620</fullName>
    </submittedName>
</protein>
<dbReference type="PROSITE" id="PS50994">
    <property type="entry name" value="INTEGRASE"/>
    <property type="match status" value="1"/>
</dbReference>
<gene>
    <name evidence="3" type="primary">LOC110278620</name>
</gene>
<dbReference type="GeneID" id="110278620"/>
<dbReference type="InterPro" id="IPR036397">
    <property type="entry name" value="RNaseH_sf"/>
</dbReference>
<evidence type="ECO:0000313" key="3">
    <source>
        <dbReference type="RefSeq" id="XP_020992522.1"/>
    </source>
</evidence>
<dbReference type="KEGG" id="adu:110278620"/>
<reference evidence="2" key="1">
    <citation type="journal article" date="2016" name="Nat. Genet.">
        <title>The genome sequences of Arachis duranensis and Arachis ipaensis, the diploid ancestors of cultivated peanut.</title>
        <authorList>
            <person name="Bertioli D.J."/>
            <person name="Cannon S.B."/>
            <person name="Froenicke L."/>
            <person name="Huang G."/>
            <person name="Farmer A.D."/>
            <person name="Cannon E.K."/>
            <person name="Liu X."/>
            <person name="Gao D."/>
            <person name="Clevenger J."/>
            <person name="Dash S."/>
            <person name="Ren L."/>
            <person name="Moretzsohn M.C."/>
            <person name="Shirasawa K."/>
            <person name="Huang W."/>
            <person name="Vidigal B."/>
            <person name="Abernathy B."/>
            <person name="Chu Y."/>
            <person name="Niederhuth C.E."/>
            <person name="Umale P."/>
            <person name="Araujo A.C."/>
            <person name="Kozik A."/>
            <person name="Kim K.D."/>
            <person name="Burow M.D."/>
            <person name="Varshney R.K."/>
            <person name="Wang X."/>
            <person name="Zhang X."/>
            <person name="Barkley N."/>
            <person name="Guimaraes P.M."/>
            <person name="Isobe S."/>
            <person name="Guo B."/>
            <person name="Liao B."/>
            <person name="Stalker H.T."/>
            <person name="Schmitz R.J."/>
            <person name="Scheffler B.E."/>
            <person name="Leal-Bertioli S.C."/>
            <person name="Xun X."/>
            <person name="Jackson S.A."/>
            <person name="Michelmore R."/>
            <person name="Ozias-Akins P."/>
        </authorList>
    </citation>
    <scope>NUCLEOTIDE SEQUENCE [LARGE SCALE GENOMIC DNA]</scope>
    <source>
        <strain evidence="2">cv. V14167</strain>
    </source>
</reference>
<dbReference type="Gene3D" id="3.30.420.10">
    <property type="entry name" value="Ribonuclease H-like superfamily/Ribonuclease H"/>
    <property type="match status" value="1"/>
</dbReference>
<evidence type="ECO:0000259" key="1">
    <source>
        <dbReference type="PROSITE" id="PS50994"/>
    </source>
</evidence>
<dbReference type="InterPro" id="IPR001584">
    <property type="entry name" value="Integrase_cat-core"/>
</dbReference>
<dbReference type="InterPro" id="IPR056924">
    <property type="entry name" value="SH3_Tf2-1"/>
</dbReference>
<proteinExistence type="predicted"/>
<organism evidence="2 3">
    <name type="scientific">Arachis duranensis</name>
    <name type="common">Wild peanut</name>
    <dbReference type="NCBI Taxonomy" id="130453"/>
    <lineage>
        <taxon>Eukaryota</taxon>
        <taxon>Viridiplantae</taxon>
        <taxon>Streptophyta</taxon>
        <taxon>Embryophyta</taxon>
        <taxon>Tracheophyta</taxon>
        <taxon>Spermatophyta</taxon>
        <taxon>Magnoliopsida</taxon>
        <taxon>eudicotyledons</taxon>
        <taxon>Gunneridae</taxon>
        <taxon>Pentapetalae</taxon>
        <taxon>rosids</taxon>
        <taxon>fabids</taxon>
        <taxon>Fabales</taxon>
        <taxon>Fabaceae</taxon>
        <taxon>Papilionoideae</taxon>
        <taxon>50 kb inversion clade</taxon>
        <taxon>dalbergioids sensu lato</taxon>
        <taxon>Dalbergieae</taxon>
        <taxon>Pterocarpus clade</taxon>
        <taxon>Arachis</taxon>
    </lineage>
</organism>
<accession>A0A6P5N5A0</accession>
<dbReference type="Pfam" id="PF24626">
    <property type="entry name" value="SH3_Tf2-1"/>
    <property type="match status" value="1"/>
</dbReference>
<evidence type="ECO:0000313" key="2">
    <source>
        <dbReference type="Proteomes" id="UP000515211"/>
    </source>
</evidence>
<dbReference type="RefSeq" id="XP_020992522.1">
    <property type="nucleotide sequence ID" value="XM_021136863.1"/>
</dbReference>
<dbReference type="GO" id="GO:0015074">
    <property type="term" value="P:DNA integration"/>
    <property type="evidence" value="ECO:0007669"/>
    <property type="project" value="InterPro"/>
</dbReference>
<feature type="domain" description="Integrase catalytic" evidence="1">
    <location>
        <begin position="1"/>
        <end position="82"/>
    </location>
</feature>
<keyword evidence="2" id="KW-1185">Reference proteome</keyword>
<name>A0A6P5N5A0_ARADU</name>
<dbReference type="PANTHER" id="PTHR46148:SF60">
    <property type="entry name" value="CHROMO DOMAIN-CONTAINING PROTEIN"/>
    <property type="match status" value="1"/>
</dbReference>